<dbReference type="EMBL" id="MU853227">
    <property type="protein sequence ID" value="KAK4124086.1"/>
    <property type="molecule type" value="Genomic_DNA"/>
</dbReference>
<dbReference type="GeneID" id="87832349"/>
<comment type="caution">
    <text evidence="3">The sequence shown here is derived from an EMBL/GenBank/DDBJ whole genome shotgun (WGS) entry which is preliminary data.</text>
</comment>
<gene>
    <name evidence="3" type="ORF">N657DRAFT_671147</name>
</gene>
<dbReference type="SUPFAM" id="SSF47095">
    <property type="entry name" value="HMG-box"/>
    <property type="match status" value="1"/>
</dbReference>
<organism evidence="3 4">
    <name type="scientific">Parathielavia appendiculata</name>
    <dbReference type="NCBI Taxonomy" id="2587402"/>
    <lineage>
        <taxon>Eukaryota</taxon>
        <taxon>Fungi</taxon>
        <taxon>Dikarya</taxon>
        <taxon>Ascomycota</taxon>
        <taxon>Pezizomycotina</taxon>
        <taxon>Sordariomycetes</taxon>
        <taxon>Sordariomycetidae</taxon>
        <taxon>Sordariales</taxon>
        <taxon>Chaetomiaceae</taxon>
        <taxon>Parathielavia</taxon>
    </lineage>
</organism>
<evidence type="ECO:0000259" key="2">
    <source>
        <dbReference type="PROSITE" id="PS50118"/>
    </source>
</evidence>
<dbReference type="Gene3D" id="1.10.30.10">
    <property type="entry name" value="High mobility group box domain"/>
    <property type="match status" value="1"/>
</dbReference>
<evidence type="ECO:0000313" key="3">
    <source>
        <dbReference type="EMBL" id="KAK4124086.1"/>
    </source>
</evidence>
<keyword evidence="1" id="KW-0539">Nucleus</keyword>
<reference evidence="3" key="1">
    <citation type="journal article" date="2023" name="Mol. Phylogenet. Evol.">
        <title>Genome-scale phylogeny and comparative genomics of the fungal order Sordariales.</title>
        <authorList>
            <person name="Hensen N."/>
            <person name="Bonometti L."/>
            <person name="Westerberg I."/>
            <person name="Brannstrom I.O."/>
            <person name="Guillou S."/>
            <person name="Cros-Aarteil S."/>
            <person name="Calhoun S."/>
            <person name="Haridas S."/>
            <person name="Kuo A."/>
            <person name="Mondo S."/>
            <person name="Pangilinan J."/>
            <person name="Riley R."/>
            <person name="LaButti K."/>
            <person name="Andreopoulos B."/>
            <person name="Lipzen A."/>
            <person name="Chen C."/>
            <person name="Yan M."/>
            <person name="Daum C."/>
            <person name="Ng V."/>
            <person name="Clum A."/>
            <person name="Steindorff A."/>
            <person name="Ohm R.A."/>
            <person name="Martin F."/>
            <person name="Silar P."/>
            <person name="Natvig D.O."/>
            <person name="Lalanne C."/>
            <person name="Gautier V."/>
            <person name="Ament-Velasquez S.L."/>
            <person name="Kruys A."/>
            <person name="Hutchinson M.I."/>
            <person name="Powell A.J."/>
            <person name="Barry K."/>
            <person name="Miller A.N."/>
            <person name="Grigoriev I.V."/>
            <person name="Debuchy R."/>
            <person name="Gladieux P."/>
            <person name="Hiltunen Thoren M."/>
            <person name="Johannesson H."/>
        </authorList>
    </citation>
    <scope>NUCLEOTIDE SEQUENCE</scope>
    <source>
        <strain evidence="3">CBS 731.68</strain>
    </source>
</reference>
<evidence type="ECO:0000313" key="4">
    <source>
        <dbReference type="Proteomes" id="UP001302602"/>
    </source>
</evidence>
<name>A0AAN6Z3N6_9PEZI</name>
<keyword evidence="4" id="KW-1185">Reference proteome</keyword>
<protein>
    <recommendedName>
        <fullName evidence="2">HMG box domain-containing protein</fullName>
    </recommendedName>
</protein>
<keyword evidence="1" id="KW-0238">DNA-binding</keyword>
<dbReference type="RefSeq" id="XP_062647857.1">
    <property type="nucleotide sequence ID" value="XM_062795581.1"/>
</dbReference>
<dbReference type="GO" id="GO:0003677">
    <property type="term" value="F:DNA binding"/>
    <property type="evidence" value="ECO:0007669"/>
    <property type="project" value="UniProtKB-UniRule"/>
</dbReference>
<evidence type="ECO:0000256" key="1">
    <source>
        <dbReference type="PROSITE-ProRule" id="PRU00267"/>
    </source>
</evidence>
<dbReference type="InterPro" id="IPR009071">
    <property type="entry name" value="HMG_box_dom"/>
</dbReference>
<dbReference type="GO" id="GO:0005634">
    <property type="term" value="C:nucleus"/>
    <property type="evidence" value="ECO:0007669"/>
    <property type="project" value="UniProtKB-UniRule"/>
</dbReference>
<feature type="DNA-binding region" description="HMG box" evidence="1">
    <location>
        <begin position="19"/>
        <end position="91"/>
    </location>
</feature>
<dbReference type="InterPro" id="IPR036910">
    <property type="entry name" value="HMG_box_dom_sf"/>
</dbReference>
<sequence length="142" mass="16446">MAARQAEVAQRPHSRRGKIPRPLNAFLLYRMAYKNRAMAFRQSFRERDRRISFPHILAFSWKMEPEGVRREFAALVEVEKKRHAGAFPGWKYRPVVKGRKRAERASEPPVDNADADSVYPTNILDAIDAITPERLEDFLAVP</sequence>
<feature type="domain" description="HMG box" evidence="2">
    <location>
        <begin position="19"/>
        <end position="91"/>
    </location>
</feature>
<reference evidence="3" key="2">
    <citation type="submission" date="2023-05" db="EMBL/GenBank/DDBJ databases">
        <authorList>
            <consortium name="Lawrence Berkeley National Laboratory"/>
            <person name="Steindorff A."/>
            <person name="Hensen N."/>
            <person name="Bonometti L."/>
            <person name="Westerberg I."/>
            <person name="Brannstrom I.O."/>
            <person name="Guillou S."/>
            <person name="Cros-Aarteil S."/>
            <person name="Calhoun S."/>
            <person name="Haridas S."/>
            <person name="Kuo A."/>
            <person name="Mondo S."/>
            <person name="Pangilinan J."/>
            <person name="Riley R."/>
            <person name="Labutti K."/>
            <person name="Andreopoulos B."/>
            <person name="Lipzen A."/>
            <person name="Chen C."/>
            <person name="Yanf M."/>
            <person name="Daum C."/>
            <person name="Ng V."/>
            <person name="Clum A."/>
            <person name="Ohm R."/>
            <person name="Martin F."/>
            <person name="Silar P."/>
            <person name="Natvig D."/>
            <person name="Lalanne C."/>
            <person name="Gautier V."/>
            <person name="Ament-Velasquez S.L."/>
            <person name="Kruys A."/>
            <person name="Hutchinson M.I."/>
            <person name="Powell A.J."/>
            <person name="Barry K."/>
            <person name="Miller A.N."/>
            <person name="Grigoriev I.V."/>
            <person name="Debuchy R."/>
            <person name="Gladieux P."/>
            <person name="Thoren M.H."/>
            <person name="Johannesson H."/>
        </authorList>
    </citation>
    <scope>NUCLEOTIDE SEQUENCE</scope>
    <source>
        <strain evidence="3">CBS 731.68</strain>
    </source>
</reference>
<dbReference type="PROSITE" id="PS50118">
    <property type="entry name" value="HMG_BOX_2"/>
    <property type="match status" value="1"/>
</dbReference>
<accession>A0AAN6Z3N6</accession>
<proteinExistence type="predicted"/>
<dbReference type="AlphaFoldDB" id="A0AAN6Z3N6"/>
<dbReference type="Proteomes" id="UP001302602">
    <property type="component" value="Unassembled WGS sequence"/>
</dbReference>